<sequence length="96" mass="11037">MYTREVRNTDARSPPQNRLPVKCLSWFFFLFFLPFILFSLFFLRTPFGHFLSRVSIFCFSFSPPIPSLPSSSPPSLHPGLFFSFRPMFHVPDGAGG</sequence>
<keyword evidence="1" id="KW-1133">Transmembrane helix</keyword>
<proteinExistence type="predicted"/>
<protein>
    <recommendedName>
        <fullName evidence="4">Transmembrane protein</fullName>
    </recommendedName>
</protein>
<dbReference type="EMBL" id="ML120369">
    <property type="protein sequence ID" value="RPB02098.1"/>
    <property type="molecule type" value="Genomic_DNA"/>
</dbReference>
<keyword evidence="1" id="KW-0812">Transmembrane</keyword>
<organism evidence="2 3">
    <name type="scientific">Choiromyces venosus 120613-1</name>
    <dbReference type="NCBI Taxonomy" id="1336337"/>
    <lineage>
        <taxon>Eukaryota</taxon>
        <taxon>Fungi</taxon>
        <taxon>Dikarya</taxon>
        <taxon>Ascomycota</taxon>
        <taxon>Pezizomycotina</taxon>
        <taxon>Pezizomycetes</taxon>
        <taxon>Pezizales</taxon>
        <taxon>Tuberaceae</taxon>
        <taxon>Choiromyces</taxon>
    </lineage>
</organism>
<dbReference type="AlphaFoldDB" id="A0A3N4JXX3"/>
<dbReference type="Proteomes" id="UP000276215">
    <property type="component" value="Unassembled WGS sequence"/>
</dbReference>
<evidence type="ECO:0008006" key="4">
    <source>
        <dbReference type="Google" id="ProtNLM"/>
    </source>
</evidence>
<accession>A0A3N4JXX3</accession>
<evidence type="ECO:0000313" key="2">
    <source>
        <dbReference type="EMBL" id="RPB02098.1"/>
    </source>
</evidence>
<feature type="transmembrane region" description="Helical" evidence="1">
    <location>
        <begin position="24"/>
        <end position="43"/>
    </location>
</feature>
<gene>
    <name evidence="2" type="ORF">L873DRAFT_484433</name>
</gene>
<reference evidence="2 3" key="1">
    <citation type="journal article" date="2018" name="Nat. Ecol. Evol.">
        <title>Pezizomycetes genomes reveal the molecular basis of ectomycorrhizal truffle lifestyle.</title>
        <authorList>
            <person name="Murat C."/>
            <person name="Payen T."/>
            <person name="Noel B."/>
            <person name="Kuo A."/>
            <person name="Morin E."/>
            <person name="Chen J."/>
            <person name="Kohler A."/>
            <person name="Krizsan K."/>
            <person name="Balestrini R."/>
            <person name="Da Silva C."/>
            <person name="Montanini B."/>
            <person name="Hainaut M."/>
            <person name="Levati E."/>
            <person name="Barry K.W."/>
            <person name="Belfiori B."/>
            <person name="Cichocki N."/>
            <person name="Clum A."/>
            <person name="Dockter R.B."/>
            <person name="Fauchery L."/>
            <person name="Guy J."/>
            <person name="Iotti M."/>
            <person name="Le Tacon F."/>
            <person name="Lindquist E.A."/>
            <person name="Lipzen A."/>
            <person name="Malagnac F."/>
            <person name="Mello A."/>
            <person name="Molinier V."/>
            <person name="Miyauchi S."/>
            <person name="Poulain J."/>
            <person name="Riccioni C."/>
            <person name="Rubini A."/>
            <person name="Sitrit Y."/>
            <person name="Splivallo R."/>
            <person name="Traeger S."/>
            <person name="Wang M."/>
            <person name="Zifcakova L."/>
            <person name="Wipf D."/>
            <person name="Zambonelli A."/>
            <person name="Paolocci F."/>
            <person name="Nowrousian M."/>
            <person name="Ottonello S."/>
            <person name="Baldrian P."/>
            <person name="Spatafora J.W."/>
            <person name="Henrissat B."/>
            <person name="Nagy L.G."/>
            <person name="Aury J.M."/>
            <person name="Wincker P."/>
            <person name="Grigoriev I.V."/>
            <person name="Bonfante P."/>
            <person name="Martin F.M."/>
        </authorList>
    </citation>
    <scope>NUCLEOTIDE SEQUENCE [LARGE SCALE GENOMIC DNA]</scope>
    <source>
        <strain evidence="2 3">120613-1</strain>
    </source>
</reference>
<evidence type="ECO:0000313" key="3">
    <source>
        <dbReference type="Proteomes" id="UP000276215"/>
    </source>
</evidence>
<keyword evidence="3" id="KW-1185">Reference proteome</keyword>
<keyword evidence="1" id="KW-0472">Membrane</keyword>
<name>A0A3N4JXX3_9PEZI</name>
<evidence type="ECO:0000256" key="1">
    <source>
        <dbReference type="SAM" id="Phobius"/>
    </source>
</evidence>